<dbReference type="EMBL" id="BARW01015195">
    <property type="protein sequence ID" value="GAI91911.1"/>
    <property type="molecule type" value="Genomic_DNA"/>
</dbReference>
<accession>X1TKN4</accession>
<protein>
    <submittedName>
        <fullName evidence="1">Uncharacterized protein</fullName>
    </submittedName>
</protein>
<feature type="non-terminal residue" evidence="1">
    <location>
        <position position="1"/>
    </location>
</feature>
<proteinExistence type="predicted"/>
<organism evidence="1">
    <name type="scientific">marine sediment metagenome</name>
    <dbReference type="NCBI Taxonomy" id="412755"/>
    <lineage>
        <taxon>unclassified sequences</taxon>
        <taxon>metagenomes</taxon>
        <taxon>ecological metagenomes</taxon>
    </lineage>
</organism>
<name>X1TKN4_9ZZZZ</name>
<sequence>DILEKFERELIKKENLSFKQALAIFEAMWKEGEYQIAAQAVDGFKNDLPKDAVVTFLLLHISVAFSHLGCSYPHFLH</sequence>
<comment type="caution">
    <text evidence="1">The sequence shown here is derived from an EMBL/GenBank/DDBJ whole genome shotgun (WGS) entry which is preliminary data.</text>
</comment>
<reference evidence="1" key="1">
    <citation type="journal article" date="2014" name="Front. Microbiol.">
        <title>High frequency of phylogenetically diverse reductive dehalogenase-homologous genes in deep subseafloor sedimentary metagenomes.</title>
        <authorList>
            <person name="Kawai M."/>
            <person name="Futagami T."/>
            <person name="Toyoda A."/>
            <person name="Takaki Y."/>
            <person name="Nishi S."/>
            <person name="Hori S."/>
            <person name="Arai W."/>
            <person name="Tsubouchi T."/>
            <person name="Morono Y."/>
            <person name="Uchiyama I."/>
            <person name="Ito T."/>
            <person name="Fujiyama A."/>
            <person name="Inagaki F."/>
            <person name="Takami H."/>
        </authorList>
    </citation>
    <scope>NUCLEOTIDE SEQUENCE</scope>
    <source>
        <strain evidence="1">Expedition CK06-06</strain>
    </source>
</reference>
<dbReference type="AlphaFoldDB" id="X1TKN4"/>
<evidence type="ECO:0000313" key="1">
    <source>
        <dbReference type="EMBL" id="GAI91911.1"/>
    </source>
</evidence>
<gene>
    <name evidence="1" type="ORF">S12H4_26729</name>
</gene>